<dbReference type="InterPro" id="IPR010982">
    <property type="entry name" value="Lambda_DNA-bd_dom_sf"/>
</dbReference>
<dbReference type="SUPFAM" id="SSF47413">
    <property type="entry name" value="lambda repressor-like DNA-binding domains"/>
    <property type="match status" value="1"/>
</dbReference>
<evidence type="ECO:0000313" key="4">
    <source>
        <dbReference type="Proteomes" id="UP001199919"/>
    </source>
</evidence>
<dbReference type="EMBL" id="JAJPWV010000005">
    <property type="protein sequence ID" value="MCD8742223.1"/>
    <property type="molecule type" value="Genomic_DNA"/>
</dbReference>
<evidence type="ECO:0000259" key="2">
    <source>
        <dbReference type="PROSITE" id="PS50943"/>
    </source>
</evidence>
<accession>A0ABS8U946</accession>
<feature type="domain" description="HTH cro/C1-type" evidence="2">
    <location>
        <begin position="12"/>
        <end position="66"/>
    </location>
</feature>
<dbReference type="Gene3D" id="1.10.260.40">
    <property type="entry name" value="lambda repressor-like DNA-binding domains"/>
    <property type="match status" value="1"/>
</dbReference>
<dbReference type="PANTHER" id="PTHR46558:SF4">
    <property type="entry name" value="DNA-BIDING PHAGE PROTEIN"/>
    <property type="match status" value="1"/>
</dbReference>
<dbReference type="CDD" id="cd00093">
    <property type="entry name" value="HTH_XRE"/>
    <property type="match status" value="1"/>
</dbReference>
<evidence type="ECO:0000256" key="1">
    <source>
        <dbReference type="ARBA" id="ARBA00023125"/>
    </source>
</evidence>
<dbReference type="SMART" id="SM00530">
    <property type="entry name" value="HTH_XRE"/>
    <property type="match status" value="1"/>
</dbReference>
<proteinExistence type="predicted"/>
<gene>
    <name evidence="3" type="ORF">LT679_16545</name>
</gene>
<dbReference type="Pfam" id="PF01381">
    <property type="entry name" value="HTH_3"/>
    <property type="match status" value="1"/>
</dbReference>
<keyword evidence="1" id="KW-0238">DNA-binding</keyword>
<evidence type="ECO:0000313" key="3">
    <source>
        <dbReference type="EMBL" id="MCD8742223.1"/>
    </source>
</evidence>
<dbReference type="RefSeq" id="WP_232178782.1">
    <property type="nucleotide sequence ID" value="NZ_JAJPWV010000005.1"/>
</dbReference>
<protein>
    <submittedName>
        <fullName evidence="3">Helix-turn-helix domain-containing protein</fullName>
    </submittedName>
</protein>
<comment type="caution">
    <text evidence="3">The sequence shown here is derived from an EMBL/GenBank/DDBJ whole genome shotgun (WGS) entry which is preliminary data.</text>
</comment>
<keyword evidence="4" id="KW-1185">Reference proteome</keyword>
<dbReference type="InterPro" id="IPR001387">
    <property type="entry name" value="Cro/C1-type_HTH"/>
</dbReference>
<sequence length="71" mass="8148">MFSVNQMISANIRKVRKARNFSQDYVAMKARISQNAYSKIELGYSKISLERFFLIADALGVDYAQLIQPND</sequence>
<name>A0ABS8U946_9SPHI</name>
<dbReference type="PANTHER" id="PTHR46558">
    <property type="entry name" value="TRACRIPTIONAL REGULATORY PROTEIN-RELATED-RELATED"/>
    <property type="match status" value="1"/>
</dbReference>
<dbReference type="PROSITE" id="PS50943">
    <property type="entry name" value="HTH_CROC1"/>
    <property type="match status" value="1"/>
</dbReference>
<organism evidence="3 4">
    <name type="scientific">Mucilaginibacter roseus</name>
    <dbReference type="NCBI Taxonomy" id="1528868"/>
    <lineage>
        <taxon>Bacteria</taxon>
        <taxon>Pseudomonadati</taxon>
        <taxon>Bacteroidota</taxon>
        <taxon>Sphingobacteriia</taxon>
        <taxon>Sphingobacteriales</taxon>
        <taxon>Sphingobacteriaceae</taxon>
        <taxon>Mucilaginibacter</taxon>
    </lineage>
</organism>
<dbReference type="Proteomes" id="UP001199919">
    <property type="component" value="Unassembled WGS sequence"/>
</dbReference>
<reference evidence="3 4" key="1">
    <citation type="submission" date="2021-12" db="EMBL/GenBank/DDBJ databases">
        <title>Mucilaginibacter roseus genome.</title>
        <authorList>
            <person name="Ferreira J.R."/>
            <person name="Newman J.D."/>
        </authorList>
    </citation>
    <scope>NUCLEOTIDE SEQUENCE [LARGE SCALE GENOMIC DNA]</scope>
    <source>
        <strain evidence="3 4">LMG 28454</strain>
    </source>
</reference>